<dbReference type="Pfam" id="PF01966">
    <property type="entry name" value="HD"/>
    <property type="match status" value="1"/>
</dbReference>
<evidence type="ECO:0000259" key="2">
    <source>
        <dbReference type="SMART" id="SM00471"/>
    </source>
</evidence>
<dbReference type="RefSeq" id="WP_179269750.1">
    <property type="nucleotide sequence ID" value="NZ_CP058579.1"/>
</dbReference>
<dbReference type="Gene3D" id="1.10.3210.10">
    <property type="entry name" value="Hypothetical protein af1432"/>
    <property type="match status" value="1"/>
</dbReference>
<dbReference type="AlphaFoldDB" id="A0A7D5QM26"/>
<dbReference type="KEGG" id="halu:HUG12_16060"/>
<reference evidence="3 4" key="1">
    <citation type="submission" date="2020-06" db="EMBL/GenBank/DDBJ databases">
        <title>NJ-3-1, isolated from saline soil.</title>
        <authorList>
            <person name="Cui H.L."/>
            <person name="Shi X."/>
        </authorList>
    </citation>
    <scope>NUCLEOTIDE SEQUENCE [LARGE SCALE GENOMIC DNA]</scope>
    <source>
        <strain evidence="3 4">NJ-3-1</strain>
    </source>
</reference>
<keyword evidence="4" id="KW-1185">Reference proteome</keyword>
<dbReference type="CDD" id="cd00077">
    <property type="entry name" value="HDc"/>
    <property type="match status" value="1"/>
</dbReference>
<dbReference type="EMBL" id="CP058579">
    <property type="protein sequence ID" value="QLG63165.1"/>
    <property type="molecule type" value="Genomic_DNA"/>
</dbReference>
<name>A0A7D5QM26_9EURY</name>
<organism evidence="3 4">
    <name type="scientific">Halorarum salinum</name>
    <dbReference type="NCBI Taxonomy" id="2743089"/>
    <lineage>
        <taxon>Archaea</taxon>
        <taxon>Methanobacteriati</taxon>
        <taxon>Methanobacteriota</taxon>
        <taxon>Stenosarchaea group</taxon>
        <taxon>Halobacteria</taxon>
        <taxon>Halobacteriales</taxon>
        <taxon>Haloferacaceae</taxon>
        <taxon>Halorarum</taxon>
    </lineage>
</organism>
<accession>A0A7D5QM26</accession>
<evidence type="ECO:0000256" key="1">
    <source>
        <dbReference type="SAM" id="MobiDB-lite"/>
    </source>
</evidence>
<dbReference type="InterPro" id="IPR003607">
    <property type="entry name" value="HD/PDEase_dom"/>
</dbReference>
<sequence length="189" mass="19971">MTDTAAGDDPADAFPSLDDVEDPTLRAGVRDAWAIALAESGWDDLASVPWLPDEQERLGLPDETLVEHVNDVVELSRSMAEVLGGRRGDVVSTDLVLAGALIHDVSKLLEFAPDSPGGTAYYDLLGHPYAGVHVCESAGLPVELSHVVLSHSRRTAVEPATMEAVLVARADAVAAAAIRSRALDDLRDA</sequence>
<dbReference type="SUPFAM" id="SSF109604">
    <property type="entry name" value="HD-domain/PDEase-like"/>
    <property type="match status" value="1"/>
</dbReference>
<evidence type="ECO:0000313" key="3">
    <source>
        <dbReference type="EMBL" id="QLG63165.1"/>
    </source>
</evidence>
<dbReference type="OrthoDB" id="342311at2157"/>
<proteinExistence type="predicted"/>
<protein>
    <submittedName>
        <fullName evidence="3">HD domain-containing protein</fullName>
    </submittedName>
</protein>
<dbReference type="InterPro" id="IPR006674">
    <property type="entry name" value="HD_domain"/>
</dbReference>
<feature type="domain" description="HD/PDEase" evidence="2">
    <location>
        <begin position="61"/>
        <end position="185"/>
    </location>
</feature>
<dbReference type="SMART" id="SM00471">
    <property type="entry name" value="HDc"/>
    <property type="match status" value="1"/>
</dbReference>
<evidence type="ECO:0000313" key="4">
    <source>
        <dbReference type="Proteomes" id="UP000509626"/>
    </source>
</evidence>
<dbReference type="Proteomes" id="UP000509626">
    <property type="component" value="Chromosome"/>
</dbReference>
<feature type="region of interest" description="Disordered" evidence="1">
    <location>
        <begin position="1"/>
        <end position="20"/>
    </location>
</feature>
<gene>
    <name evidence="3" type="ORF">HUG12_16060</name>
</gene>
<dbReference type="GeneID" id="56039005"/>